<dbReference type="KEGG" id="rarg:115753154"/>
<accession>A0A8B8QMR1</accession>
<gene>
    <name evidence="4" type="primary">LOC115753154</name>
</gene>
<evidence type="ECO:0000256" key="1">
    <source>
        <dbReference type="SAM" id="MobiDB-lite"/>
    </source>
</evidence>
<dbReference type="GeneID" id="115753154"/>
<dbReference type="OrthoDB" id="1886721at2759"/>
<reference evidence="4" key="1">
    <citation type="submission" date="2025-08" db="UniProtKB">
        <authorList>
            <consortium name="RefSeq"/>
        </authorList>
    </citation>
    <scope>IDENTIFICATION</scope>
    <source>
        <tissue evidence="4">Leaf</tissue>
    </source>
</reference>
<dbReference type="RefSeq" id="XP_030547527.1">
    <property type="nucleotide sequence ID" value="XM_030691667.2"/>
</dbReference>
<keyword evidence="3" id="KW-1185">Reference proteome</keyword>
<name>A0A8B8QMR1_9MYRT</name>
<dbReference type="Proteomes" id="UP000827889">
    <property type="component" value="Chromosome 5"/>
</dbReference>
<feature type="compositionally biased region" description="Basic and acidic residues" evidence="1">
    <location>
        <begin position="138"/>
        <end position="157"/>
    </location>
</feature>
<feature type="compositionally biased region" description="Basic and acidic residues" evidence="1">
    <location>
        <begin position="89"/>
        <end position="105"/>
    </location>
</feature>
<organism evidence="3 4">
    <name type="scientific">Rhodamnia argentea</name>
    <dbReference type="NCBI Taxonomy" id="178133"/>
    <lineage>
        <taxon>Eukaryota</taxon>
        <taxon>Viridiplantae</taxon>
        <taxon>Streptophyta</taxon>
        <taxon>Embryophyta</taxon>
        <taxon>Tracheophyta</taxon>
        <taxon>Spermatophyta</taxon>
        <taxon>Magnoliopsida</taxon>
        <taxon>eudicotyledons</taxon>
        <taxon>Gunneridae</taxon>
        <taxon>Pentapetalae</taxon>
        <taxon>rosids</taxon>
        <taxon>malvids</taxon>
        <taxon>Myrtales</taxon>
        <taxon>Myrtaceae</taxon>
        <taxon>Myrtoideae</taxon>
        <taxon>Myrteae</taxon>
        <taxon>Australasian group</taxon>
        <taxon>Rhodamnia</taxon>
    </lineage>
</organism>
<keyword evidence="2" id="KW-0472">Membrane</keyword>
<feature type="transmembrane region" description="Helical" evidence="2">
    <location>
        <begin position="255"/>
        <end position="281"/>
    </location>
</feature>
<feature type="region of interest" description="Disordered" evidence="1">
    <location>
        <begin position="1"/>
        <end position="42"/>
    </location>
</feature>
<evidence type="ECO:0000256" key="2">
    <source>
        <dbReference type="SAM" id="Phobius"/>
    </source>
</evidence>
<feature type="compositionally biased region" description="Low complexity" evidence="1">
    <location>
        <begin position="111"/>
        <end position="126"/>
    </location>
</feature>
<evidence type="ECO:0000313" key="3">
    <source>
        <dbReference type="Proteomes" id="UP000827889"/>
    </source>
</evidence>
<dbReference type="AlphaFoldDB" id="A0A8B8QMR1"/>
<keyword evidence="2" id="KW-1133">Transmembrane helix</keyword>
<dbReference type="InterPro" id="IPR040411">
    <property type="entry name" value="At5g23160-like"/>
</dbReference>
<keyword evidence="2" id="KW-0812">Transmembrane</keyword>
<feature type="compositionally biased region" description="Low complexity" evidence="1">
    <location>
        <begin position="193"/>
        <end position="212"/>
    </location>
</feature>
<feature type="region of interest" description="Disordered" evidence="1">
    <location>
        <begin position="82"/>
        <end position="167"/>
    </location>
</feature>
<sequence length="328" mass="35851">MAQSPPKKPIRTRTRTTCFSGCFGPRHSDEVSPSKTPGSGGEKLKISWFYWSRFRSKKSAAKTVPLVNSTVEAEKKAANDMFNNAEAEAEAKAKSKSKSKPDKISSKRRPAGQATATATATETAHPAQPPESEGDQETSEHEAEAHRNETRENRTDSARGNTWHNQKRLSFCRRIDAIRAGSSQPGSPDVKPAKPSRSSAAAAAIPHSASLPILDQEPRPAPPRPAQSQKNRKARPAIGPSGHEKPVDPVVGMSIILVTLVIMILWGRLCAILCTAVWFYFIPRLRSATERPVSSDGPNVNGPDLNSEEYKKRVVLEGLLERNRRSPP</sequence>
<dbReference type="PANTHER" id="PTHR34379">
    <property type="entry name" value="OS07G0553800 PROTEIN"/>
    <property type="match status" value="1"/>
</dbReference>
<evidence type="ECO:0000313" key="4">
    <source>
        <dbReference type="RefSeq" id="XP_030547527.1"/>
    </source>
</evidence>
<feature type="region of interest" description="Disordered" evidence="1">
    <location>
        <begin position="179"/>
        <end position="245"/>
    </location>
</feature>
<proteinExistence type="predicted"/>
<dbReference type="PANTHER" id="PTHR34379:SF3">
    <property type="entry name" value="PROTEIN, PUTATIVE-RELATED"/>
    <property type="match status" value="1"/>
</dbReference>
<protein>
    <submittedName>
        <fullName evidence="4">Uncharacterized protein LOC115753154</fullName>
    </submittedName>
</protein>